<gene>
    <name evidence="7" type="ORF">PQO05_05585</name>
</gene>
<dbReference type="InterPro" id="IPR007627">
    <property type="entry name" value="RNA_pol_sigma70_r2"/>
</dbReference>
<dbReference type="InterPro" id="IPR039425">
    <property type="entry name" value="RNA_pol_sigma-70-like"/>
</dbReference>
<evidence type="ECO:0000259" key="5">
    <source>
        <dbReference type="Pfam" id="PF04542"/>
    </source>
</evidence>
<evidence type="ECO:0000313" key="7">
    <source>
        <dbReference type="EMBL" id="WCT13405.1"/>
    </source>
</evidence>
<evidence type="ECO:0000256" key="4">
    <source>
        <dbReference type="ARBA" id="ARBA00023163"/>
    </source>
</evidence>
<keyword evidence="8" id="KW-1185">Reference proteome</keyword>
<evidence type="ECO:0000259" key="6">
    <source>
        <dbReference type="Pfam" id="PF08281"/>
    </source>
</evidence>
<accession>A0ABY7TBF6</accession>
<keyword evidence="4" id="KW-0804">Transcription</keyword>
<protein>
    <submittedName>
        <fullName evidence="7">RNA polymerase sigma-70 factor</fullName>
    </submittedName>
</protein>
<dbReference type="Pfam" id="PF08281">
    <property type="entry name" value="Sigma70_r4_2"/>
    <property type="match status" value="1"/>
</dbReference>
<feature type="domain" description="RNA polymerase sigma factor 70 region 4 type 2" evidence="6">
    <location>
        <begin position="119"/>
        <end position="169"/>
    </location>
</feature>
<comment type="similarity">
    <text evidence="1">Belongs to the sigma-70 factor family. ECF subfamily.</text>
</comment>
<dbReference type="PANTHER" id="PTHR43133">
    <property type="entry name" value="RNA POLYMERASE ECF-TYPE SIGMA FACTO"/>
    <property type="match status" value="1"/>
</dbReference>
<dbReference type="Gene3D" id="1.10.1740.10">
    <property type="match status" value="1"/>
</dbReference>
<proteinExistence type="inferred from homology"/>
<dbReference type="EMBL" id="CP117167">
    <property type="protein sequence ID" value="WCT13405.1"/>
    <property type="molecule type" value="Genomic_DNA"/>
</dbReference>
<dbReference type="Gene3D" id="1.10.10.10">
    <property type="entry name" value="Winged helix-like DNA-binding domain superfamily/Winged helix DNA-binding domain"/>
    <property type="match status" value="1"/>
</dbReference>
<dbReference type="SUPFAM" id="SSF88659">
    <property type="entry name" value="Sigma3 and sigma4 domains of RNA polymerase sigma factors"/>
    <property type="match status" value="1"/>
</dbReference>
<evidence type="ECO:0000256" key="2">
    <source>
        <dbReference type="ARBA" id="ARBA00023015"/>
    </source>
</evidence>
<dbReference type="SUPFAM" id="SSF88946">
    <property type="entry name" value="Sigma2 domain of RNA polymerase sigma factors"/>
    <property type="match status" value="1"/>
</dbReference>
<dbReference type="InterPro" id="IPR013324">
    <property type="entry name" value="RNA_pol_sigma_r3/r4-like"/>
</dbReference>
<name>A0ABY7TBF6_9SPHI</name>
<evidence type="ECO:0000256" key="1">
    <source>
        <dbReference type="ARBA" id="ARBA00010641"/>
    </source>
</evidence>
<feature type="domain" description="RNA polymerase sigma-70 region 2" evidence="5">
    <location>
        <begin position="22"/>
        <end position="87"/>
    </location>
</feature>
<dbReference type="RefSeq" id="WP_273631690.1">
    <property type="nucleotide sequence ID" value="NZ_CP117167.1"/>
</dbReference>
<reference evidence="7 8" key="1">
    <citation type="submission" date="2023-02" db="EMBL/GenBank/DDBJ databases">
        <title>Genome sequence of Mucilaginibacter jinjuensis strain KACC 16571.</title>
        <authorList>
            <person name="Kim S."/>
            <person name="Heo J."/>
            <person name="Kwon S.-W."/>
        </authorList>
    </citation>
    <scope>NUCLEOTIDE SEQUENCE [LARGE SCALE GENOMIC DNA]</scope>
    <source>
        <strain evidence="7 8">KACC 16571</strain>
    </source>
</reference>
<dbReference type="NCBIfam" id="TIGR02937">
    <property type="entry name" value="sigma70-ECF"/>
    <property type="match status" value="1"/>
</dbReference>
<dbReference type="InterPro" id="IPR013325">
    <property type="entry name" value="RNA_pol_sigma_r2"/>
</dbReference>
<dbReference type="InterPro" id="IPR014284">
    <property type="entry name" value="RNA_pol_sigma-70_dom"/>
</dbReference>
<dbReference type="InterPro" id="IPR013249">
    <property type="entry name" value="RNA_pol_sigma70_r4_t2"/>
</dbReference>
<dbReference type="PANTHER" id="PTHR43133:SF46">
    <property type="entry name" value="RNA POLYMERASE SIGMA-70 FACTOR ECF SUBFAMILY"/>
    <property type="match status" value="1"/>
</dbReference>
<evidence type="ECO:0000256" key="3">
    <source>
        <dbReference type="ARBA" id="ARBA00023082"/>
    </source>
</evidence>
<dbReference type="Pfam" id="PF04542">
    <property type="entry name" value="Sigma70_r2"/>
    <property type="match status" value="1"/>
</dbReference>
<sequence length="190" mass="22610">MTDFELVSLLREDDHGAYREIYYRYTGLLYAHAFSKLQDRDEAMDVVQEVFSTLWLKRSVIQFQLNISGYLYITLRNRILNIIARKKIQSEYLTSLQSYLNKASADTDFLTRTNQLRSIIEDEIIKMPVRMREVFELSRKNHLSHREIAEKLGISEKTVKDHVNNALKILRLKLGFFNYVIFLIFLKNFF</sequence>
<dbReference type="InterPro" id="IPR014327">
    <property type="entry name" value="RNA_pol_sigma70_bacteroid"/>
</dbReference>
<organism evidence="7 8">
    <name type="scientific">Mucilaginibacter jinjuensis</name>
    <dbReference type="NCBI Taxonomy" id="1176721"/>
    <lineage>
        <taxon>Bacteria</taxon>
        <taxon>Pseudomonadati</taxon>
        <taxon>Bacteroidota</taxon>
        <taxon>Sphingobacteriia</taxon>
        <taxon>Sphingobacteriales</taxon>
        <taxon>Sphingobacteriaceae</taxon>
        <taxon>Mucilaginibacter</taxon>
    </lineage>
</organism>
<dbReference type="NCBIfam" id="TIGR02985">
    <property type="entry name" value="Sig70_bacteroi1"/>
    <property type="match status" value="1"/>
</dbReference>
<keyword evidence="2" id="KW-0805">Transcription regulation</keyword>
<keyword evidence="3" id="KW-0731">Sigma factor</keyword>
<evidence type="ECO:0000313" key="8">
    <source>
        <dbReference type="Proteomes" id="UP001216139"/>
    </source>
</evidence>
<dbReference type="Proteomes" id="UP001216139">
    <property type="component" value="Chromosome"/>
</dbReference>
<dbReference type="InterPro" id="IPR036388">
    <property type="entry name" value="WH-like_DNA-bd_sf"/>
</dbReference>